<organism evidence="1">
    <name type="scientific">metagenome</name>
    <dbReference type="NCBI Taxonomy" id="256318"/>
    <lineage>
        <taxon>unclassified sequences</taxon>
        <taxon>metagenomes</taxon>
    </lineage>
</organism>
<dbReference type="EMBL" id="UIDG01000634">
    <property type="protein sequence ID" value="SUS08659.1"/>
    <property type="molecule type" value="Genomic_DNA"/>
</dbReference>
<proteinExistence type="predicted"/>
<gene>
    <name evidence="1" type="ORF">DF3PB_80027</name>
</gene>
<reference evidence="1" key="1">
    <citation type="submission" date="2018-07" db="EMBL/GenBank/DDBJ databases">
        <authorList>
            <person name="Quirk P.G."/>
            <person name="Krulwich T.A."/>
        </authorList>
    </citation>
    <scope>NUCLEOTIDE SEQUENCE</scope>
</reference>
<dbReference type="AlphaFoldDB" id="A0A380TLP0"/>
<accession>A0A380TLP0</accession>
<sequence>MHAAPEGWRARCDYQASSFAVSVPSDAASKRMQRTYSKLTPIHGCTQADTGALRWLILLHSLVRWRPRKCYFRPSHGGNRGSNPLGDASKSKALAFLYPPRTEKIRKICHEPAGFPPGCRAAGRDGVGAGGDGEPLAWR</sequence>
<name>A0A380TLP0_9ZZZZ</name>
<evidence type="ECO:0000313" key="1">
    <source>
        <dbReference type="EMBL" id="SUS08659.1"/>
    </source>
</evidence>
<protein>
    <submittedName>
        <fullName evidence="1">Uncharacterized protein</fullName>
    </submittedName>
</protein>